<dbReference type="Gene3D" id="1.10.510.10">
    <property type="entry name" value="Transferase(Phosphotransferase) domain 1"/>
    <property type="match status" value="1"/>
</dbReference>
<dbReference type="SUPFAM" id="SSF56112">
    <property type="entry name" value="Protein kinase-like (PK-like)"/>
    <property type="match status" value="1"/>
</dbReference>
<feature type="domain" description="Protein kinase" evidence="3">
    <location>
        <begin position="132"/>
        <end position="455"/>
    </location>
</feature>
<dbReference type="CDD" id="cd05121">
    <property type="entry name" value="ABC1_ADCK3-like"/>
    <property type="match status" value="1"/>
</dbReference>
<evidence type="ECO:0000256" key="1">
    <source>
        <dbReference type="ARBA" id="ARBA00009670"/>
    </source>
</evidence>
<keyword evidence="2" id="KW-0472">Membrane</keyword>
<proteinExistence type="inferred from homology"/>
<dbReference type="AlphaFoldDB" id="A0A9D1T0G8"/>
<feature type="transmembrane region" description="Helical" evidence="2">
    <location>
        <begin position="528"/>
        <end position="552"/>
    </location>
</feature>
<protein>
    <submittedName>
        <fullName evidence="4">AarF/ABC1/UbiB kinase family protein</fullName>
    </submittedName>
</protein>
<keyword evidence="4" id="KW-0418">Kinase</keyword>
<dbReference type="GO" id="GO:0005524">
    <property type="term" value="F:ATP binding"/>
    <property type="evidence" value="ECO:0007669"/>
    <property type="project" value="InterPro"/>
</dbReference>
<evidence type="ECO:0000313" key="4">
    <source>
        <dbReference type="EMBL" id="HIV03773.1"/>
    </source>
</evidence>
<comment type="caution">
    <text evidence="4">The sequence shown here is derived from an EMBL/GenBank/DDBJ whole genome shotgun (WGS) entry which is preliminary data.</text>
</comment>
<dbReference type="GO" id="GO:0004672">
    <property type="term" value="F:protein kinase activity"/>
    <property type="evidence" value="ECO:0007669"/>
    <property type="project" value="InterPro"/>
</dbReference>
<organism evidence="4 5">
    <name type="scientific">Candidatus Spyradosoma merdigallinarum</name>
    <dbReference type="NCBI Taxonomy" id="2840950"/>
    <lineage>
        <taxon>Bacteria</taxon>
        <taxon>Pseudomonadati</taxon>
        <taxon>Verrucomicrobiota</taxon>
        <taxon>Opitutia</taxon>
        <taxon>Opitutia incertae sedis</taxon>
        <taxon>Candidatus Spyradosoma</taxon>
    </lineage>
</organism>
<evidence type="ECO:0000259" key="3">
    <source>
        <dbReference type="PROSITE" id="PS50011"/>
    </source>
</evidence>
<sequence length="556" mass="61820">MPSSPPAKSPLKTFAMLRNGIRAKEIFVVLLRNGFNEIIDKIYSPKSFFRHVIPKPDKSVTLWRRIRITCEELGPTFVKFGQILCTREDILPLPLIEELKLLRDNVTPVPWEQIEPVFDAELENGIAAHFSAFDKTPAASGSVGQVYRARLKSGEEVAVKIRRPGAARELTRDFEILAWLVDRAAEKIPELASYDLAGILDEIRDGVLRETDFSIEARNAEYFNATNPFPEVFAPKIYTQLSTKRVLVSEWIRGVAPGKGAAAAPEAARSGARSLFHQIFTAGFFHADPHSGNILLTEDGRVCFIDWGVAGTLSRRMRYFLADIFAAAADGNAERTLQTVLKTYPPENRANKAKAESEIALVLRRHQDFAQRGGSLGRMIFDMLRALSSCGMPLPRDYALLAKSVVVMEETGRAADPNFSIRPFAQEALSRLYAERHNPKTLAGDAFRGAERSFAYVREMPESVQRILWKIEKGEAKINIDHEGLNSTRITLDRATNRLSLAIIIAALLVASALLVCSAALGGNERGFAHHLGVAGFIVAAVWTAWLTWIILRRKT</sequence>
<dbReference type="InterPro" id="IPR004147">
    <property type="entry name" value="ABC1_dom"/>
</dbReference>
<dbReference type="EMBL" id="DVOG01000036">
    <property type="protein sequence ID" value="HIV03773.1"/>
    <property type="molecule type" value="Genomic_DNA"/>
</dbReference>
<feature type="transmembrane region" description="Helical" evidence="2">
    <location>
        <begin position="499"/>
        <end position="522"/>
    </location>
</feature>
<dbReference type="InterPro" id="IPR011009">
    <property type="entry name" value="Kinase-like_dom_sf"/>
</dbReference>
<dbReference type="PANTHER" id="PTHR10566:SF113">
    <property type="entry name" value="PROTEIN ACTIVITY OF BC1 COMPLEX KINASE 7, CHLOROPLASTIC"/>
    <property type="match status" value="1"/>
</dbReference>
<dbReference type="PANTHER" id="PTHR10566">
    <property type="entry name" value="CHAPERONE-ACTIVITY OF BC1 COMPLEX CABC1 -RELATED"/>
    <property type="match status" value="1"/>
</dbReference>
<reference evidence="4" key="2">
    <citation type="journal article" date="2021" name="PeerJ">
        <title>Extensive microbial diversity within the chicken gut microbiome revealed by metagenomics and culture.</title>
        <authorList>
            <person name="Gilroy R."/>
            <person name="Ravi A."/>
            <person name="Getino M."/>
            <person name="Pursley I."/>
            <person name="Horton D.L."/>
            <person name="Alikhan N.F."/>
            <person name="Baker D."/>
            <person name="Gharbi K."/>
            <person name="Hall N."/>
            <person name="Watson M."/>
            <person name="Adriaenssens E.M."/>
            <person name="Foster-Nyarko E."/>
            <person name="Jarju S."/>
            <person name="Secka A."/>
            <person name="Antonio M."/>
            <person name="Oren A."/>
            <person name="Chaudhuri R.R."/>
            <person name="La Ragione R."/>
            <person name="Hildebrand F."/>
            <person name="Pallen M.J."/>
        </authorList>
    </citation>
    <scope>NUCLEOTIDE SEQUENCE</scope>
    <source>
        <strain evidence="4">10669</strain>
    </source>
</reference>
<dbReference type="Proteomes" id="UP000886812">
    <property type="component" value="Unassembled WGS sequence"/>
</dbReference>
<keyword evidence="2" id="KW-0812">Transmembrane</keyword>
<name>A0A9D1T0G8_9BACT</name>
<gene>
    <name evidence="4" type="ORF">IAC75_01315</name>
</gene>
<dbReference type="PROSITE" id="PS50011">
    <property type="entry name" value="PROTEIN_KINASE_DOM"/>
    <property type="match status" value="1"/>
</dbReference>
<evidence type="ECO:0000256" key="2">
    <source>
        <dbReference type="SAM" id="Phobius"/>
    </source>
</evidence>
<keyword evidence="4" id="KW-0808">Transferase</keyword>
<reference evidence="4" key="1">
    <citation type="submission" date="2020-10" db="EMBL/GenBank/DDBJ databases">
        <authorList>
            <person name="Gilroy R."/>
        </authorList>
    </citation>
    <scope>NUCLEOTIDE SEQUENCE</scope>
    <source>
        <strain evidence="4">10669</strain>
    </source>
</reference>
<keyword evidence="2" id="KW-1133">Transmembrane helix</keyword>
<comment type="similarity">
    <text evidence="1">Belongs to the protein kinase superfamily. ADCK protein kinase family.</text>
</comment>
<dbReference type="InterPro" id="IPR000719">
    <property type="entry name" value="Prot_kinase_dom"/>
</dbReference>
<dbReference type="InterPro" id="IPR050154">
    <property type="entry name" value="UbiB_kinase"/>
</dbReference>
<evidence type="ECO:0000313" key="5">
    <source>
        <dbReference type="Proteomes" id="UP000886812"/>
    </source>
</evidence>
<accession>A0A9D1T0G8</accession>
<dbReference type="Pfam" id="PF03109">
    <property type="entry name" value="ABC1"/>
    <property type="match status" value="1"/>
</dbReference>